<gene>
    <name evidence="2" type="ORF">R0137_10935</name>
</gene>
<dbReference type="RefSeq" id="WP_407326456.1">
    <property type="nucleotide sequence ID" value="NZ_CP136865.1"/>
</dbReference>
<keyword evidence="1" id="KW-0472">Membrane</keyword>
<dbReference type="Proteomes" id="UP001626549">
    <property type="component" value="Chromosome"/>
</dbReference>
<keyword evidence="3" id="KW-1185">Reference proteome</keyword>
<dbReference type="EMBL" id="CP136865">
    <property type="protein sequence ID" value="WOJ95757.1"/>
    <property type="molecule type" value="Genomic_DNA"/>
</dbReference>
<reference evidence="2 3" key="1">
    <citation type="submission" date="2023-10" db="EMBL/GenBank/DDBJ databases">
        <title>Two novel species belonging to the OM43/NOR5 clade.</title>
        <authorList>
            <person name="Park M."/>
        </authorList>
    </citation>
    <scope>NUCLEOTIDE SEQUENCE [LARGE SCALE GENOMIC DNA]</scope>
    <source>
        <strain evidence="2 3">IMCC45268</strain>
    </source>
</reference>
<protein>
    <submittedName>
        <fullName evidence="2">Exosortase H-associated membrane protein</fullName>
    </submittedName>
</protein>
<proteinExistence type="predicted"/>
<accession>A0ABZ0I8A0</accession>
<evidence type="ECO:0000313" key="3">
    <source>
        <dbReference type="Proteomes" id="UP001626549"/>
    </source>
</evidence>
<feature type="transmembrane region" description="Helical" evidence="1">
    <location>
        <begin position="162"/>
        <end position="185"/>
    </location>
</feature>
<evidence type="ECO:0000313" key="2">
    <source>
        <dbReference type="EMBL" id="WOJ95757.1"/>
    </source>
</evidence>
<dbReference type="InterPro" id="IPR049823">
    <property type="entry name" value="XrtH_assoc"/>
</dbReference>
<feature type="transmembrane region" description="Helical" evidence="1">
    <location>
        <begin position="120"/>
        <end position="140"/>
    </location>
</feature>
<organism evidence="2 3">
    <name type="scientific">Congregibacter brevis</name>
    <dbReference type="NCBI Taxonomy" id="3081201"/>
    <lineage>
        <taxon>Bacteria</taxon>
        <taxon>Pseudomonadati</taxon>
        <taxon>Pseudomonadota</taxon>
        <taxon>Gammaproteobacteria</taxon>
        <taxon>Cellvibrionales</taxon>
        <taxon>Halieaceae</taxon>
        <taxon>Congregibacter</taxon>
    </lineage>
</organism>
<dbReference type="NCBIfam" id="NF041730">
    <property type="entry name" value="XrtH_assoc"/>
    <property type="match status" value="1"/>
</dbReference>
<evidence type="ECO:0000256" key="1">
    <source>
        <dbReference type="SAM" id="Phobius"/>
    </source>
</evidence>
<sequence>MIAYLEHRPLLRFMLTVFALLPACFLVWYFLGNFVAAPAVVLVEPVLIAWLGDTVASVGLRDTDLLIMSNYGEDGGHIMAAERAGNQLGYTIDTRTLSYSIPFFTALHIATPMRASWEKFAWCLLGLWTLLAVGLISTALKDLMLGLGATFMETEAVPPTDIIALAYQFSTLMVPPLAPVLLWAYTAKASPTFIGLLPEALRPAQNSEDDS</sequence>
<name>A0ABZ0I8A0_9GAMM</name>
<keyword evidence="1" id="KW-0812">Transmembrane</keyword>
<keyword evidence="1" id="KW-1133">Transmembrane helix</keyword>
<feature type="transmembrane region" description="Helical" evidence="1">
    <location>
        <begin position="12"/>
        <end position="31"/>
    </location>
</feature>